<protein>
    <submittedName>
        <fullName evidence="2">Uncharacterized protein</fullName>
    </submittedName>
</protein>
<accession>A0A8H7NF48</accession>
<feature type="compositionally biased region" description="Basic and acidic residues" evidence="1">
    <location>
        <begin position="8"/>
        <end position="17"/>
    </location>
</feature>
<comment type="caution">
    <text evidence="2">The sequence shown here is derived from an EMBL/GenBank/DDBJ whole genome shotgun (WGS) entry which is preliminary data.</text>
</comment>
<evidence type="ECO:0000256" key="1">
    <source>
        <dbReference type="SAM" id="MobiDB-lite"/>
    </source>
</evidence>
<organism evidence="2 3">
    <name type="scientific">Bionectria ochroleuca</name>
    <name type="common">Gliocladium roseum</name>
    <dbReference type="NCBI Taxonomy" id="29856"/>
    <lineage>
        <taxon>Eukaryota</taxon>
        <taxon>Fungi</taxon>
        <taxon>Dikarya</taxon>
        <taxon>Ascomycota</taxon>
        <taxon>Pezizomycotina</taxon>
        <taxon>Sordariomycetes</taxon>
        <taxon>Hypocreomycetidae</taxon>
        <taxon>Hypocreales</taxon>
        <taxon>Bionectriaceae</taxon>
        <taxon>Clonostachys</taxon>
    </lineage>
</organism>
<evidence type="ECO:0000313" key="2">
    <source>
        <dbReference type="EMBL" id="KAF9754718.1"/>
    </source>
</evidence>
<reference evidence="2" key="1">
    <citation type="submission" date="2020-10" db="EMBL/GenBank/DDBJ databases">
        <title>High-Quality Genome Resource of Clonostachys rosea strain S41 by Oxford Nanopore Long-Read Sequencing.</title>
        <authorList>
            <person name="Wang H."/>
        </authorList>
    </citation>
    <scope>NUCLEOTIDE SEQUENCE</scope>
    <source>
        <strain evidence="2">S41</strain>
    </source>
</reference>
<dbReference type="AlphaFoldDB" id="A0A8H7NF48"/>
<gene>
    <name evidence="2" type="ORF">IM811_010159</name>
</gene>
<feature type="region of interest" description="Disordered" evidence="1">
    <location>
        <begin position="77"/>
        <end position="99"/>
    </location>
</feature>
<dbReference type="Proteomes" id="UP000616885">
    <property type="component" value="Unassembled WGS sequence"/>
</dbReference>
<dbReference type="EMBL" id="JADCTT010000003">
    <property type="protein sequence ID" value="KAF9754718.1"/>
    <property type="molecule type" value="Genomic_DNA"/>
</dbReference>
<proteinExistence type="predicted"/>
<feature type="region of interest" description="Disordered" evidence="1">
    <location>
        <begin position="1"/>
        <end position="24"/>
    </location>
</feature>
<sequence>MPRTCNPYRREGGEERGKKARRSGCGRACGCISKQLPLHCCVRYPRSSLRRICTGQPWGSTARAMCKDLDVETEYSAQCAEAEPEAPHQGRQPDGERPG</sequence>
<feature type="compositionally biased region" description="Basic and acidic residues" evidence="1">
    <location>
        <begin position="85"/>
        <end position="99"/>
    </location>
</feature>
<name>A0A8H7NF48_BIOOC</name>
<evidence type="ECO:0000313" key="3">
    <source>
        <dbReference type="Proteomes" id="UP000616885"/>
    </source>
</evidence>